<evidence type="ECO:0000313" key="2">
    <source>
        <dbReference type="Proteomes" id="UP000441399"/>
    </source>
</evidence>
<dbReference type="AlphaFoldDB" id="A0A5S9R054"/>
<evidence type="ECO:0000313" key="1">
    <source>
        <dbReference type="EMBL" id="CAA0125318.1"/>
    </source>
</evidence>
<protein>
    <submittedName>
        <fullName evidence="1">Uncharacterized protein</fullName>
    </submittedName>
</protein>
<proteinExistence type="predicted"/>
<accession>A0A5S9R054</accession>
<dbReference type="Proteomes" id="UP000441399">
    <property type="component" value="Unassembled WGS sequence"/>
</dbReference>
<organism evidence="1 2">
    <name type="scientific">BD1-7 clade bacterium</name>
    <dbReference type="NCBI Taxonomy" id="2029982"/>
    <lineage>
        <taxon>Bacteria</taxon>
        <taxon>Pseudomonadati</taxon>
        <taxon>Pseudomonadota</taxon>
        <taxon>Gammaproteobacteria</taxon>
        <taxon>Cellvibrionales</taxon>
        <taxon>Spongiibacteraceae</taxon>
        <taxon>BD1-7 clade</taxon>
    </lineage>
</organism>
<keyword evidence="2" id="KW-1185">Reference proteome</keyword>
<name>A0A5S9R054_9GAMM</name>
<dbReference type="PROSITE" id="PS51257">
    <property type="entry name" value="PROKAR_LIPOPROTEIN"/>
    <property type="match status" value="1"/>
</dbReference>
<dbReference type="EMBL" id="CACSIO010000061">
    <property type="protein sequence ID" value="CAA0125318.1"/>
    <property type="molecule type" value="Genomic_DNA"/>
</dbReference>
<reference evidence="1 2" key="1">
    <citation type="submission" date="2019-11" db="EMBL/GenBank/DDBJ databases">
        <authorList>
            <person name="Holert J."/>
        </authorList>
    </citation>
    <scope>NUCLEOTIDE SEQUENCE [LARGE SCALE GENOMIC DNA]</scope>
    <source>
        <strain evidence="1">SB11_3</strain>
    </source>
</reference>
<sequence>MISRTICTIFITSMFAGCSPDHSNSIEPPAASALAVFEFMRVVSDGSVEGVWLIATTGEGSEHERSPDAQADRNVAVVTLRTVSVTRNDTGDAIEIQRCNRKDTFLHFDENTYIDDTSTPSGSEHYIGYTFSDDGTIYYAETINEVDEHNNGRLVFESERVLNGRGFKIANAVAFDSIRFEQSFVVNAFTDGSGEQFFSDADFDISCIEHSRVHNEVAVSITHSGVTEERYGGYTESELVVRAINQARGNLTFVHSERFSDVTRTIDASLPVQEFILDQYTSMTLDNHRGAQFGRTLNGDEAIDRRLLNSQRMKTHLQYNEDPLLVDIMLDIQY</sequence>
<gene>
    <name evidence="1" type="ORF">OPDIPICF_03438</name>
</gene>